<dbReference type="NCBIfam" id="TIGR02479">
    <property type="entry name" value="FliA_WhiG"/>
    <property type="match status" value="1"/>
</dbReference>
<gene>
    <name evidence="6 9" type="primary">fliA</name>
    <name evidence="9" type="ORF">AW10_01192</name>
</gene>
<evidence type="ECO:0000313" key="10">
    <source>
        <dbReference type="Proteomes" id="UP000021816"/>
    </source>
</evidence>
<dbReference type="HAMAP" id="MF_00962">
    <property type="entry name" value="Sigma70_FliA"/>
    <property type="match status" value="1"/>
</dbReference>
<dbReference type="AlphaFoldDB" id="A0A011QRI1"/>
<evidence type="ECO:0000256" key="1">
    <source>
        <dbReference type="ARBA" id="ARBA00022490"/>
    </source>
</evidence>
<dbReference type="Gene3D" id="1.20.140.160">
    <property type="match status" value="1"/>
</dbReference>
<dbReference type="CDD" id="cd06171">
    <property type="entry name" value="Sigma70_r4"/>
    <property type="match status" value="1"/>
</dbReference>
<dbReference type="InterPro" id="IPR014284">
    <property type="entry name" value="RNA_pol_sigma-70_dom"/>
</dbReference>
<proteinExistence type="inferred from homology"/>
<protein>
    <recommendedName>
        <fullName evidence="6">RNA polymerase sigma factor FliA</fullName>
    </recommendedName>
    <alternativeName>
        <fullName evidence="6">RNA polymerase sigma factor for flagellar operon</fullName>
    </alternativeName>
    <alternativeName>
        <fullName evidence="6">Sigma F</fullName>
    </alternativeName>
    <alternativeName>
        <fullName evidence="6">Sigma-28</fullName>
    </alternativeName>
</protein>
<feature type="domain" description="RNA polymerase sigma-70" evidence="7">
    <location>
        <begin position="51"/>
        <end position="64"/>
    </location>
</feature>
<keyword evidence="5 6" id="KW-0804">Transcription</keyword>
<dbReference type="InterPro" id="IPR007630">
    <property type="entry name" value="RNA_pol_sigma70_r4"/>
</dbReference>
<dbReference type="GO" id="GO:0003899">
    <property type="term" value="F:DNA-directed RNA polymerase activity"/>
    <property type="evidence" value="ECO:0007669"/>
    <property type="project" value="InterPro"/>
</dbReference>
<dbReference type="InterPro" id="IPR013324">
    <property type="entry name" value="RNA_pol_sigma_r3/r4-like"/>
</dbReference>
<keyword evidence="1 6" id="KW-0963">Cytoplasm</keyword>
<feature type="domain" description="RNA polymerase sigma-70" evidence="8">
    <location>
        <begin position="214"/>
        <end position="240"/>
    </location>
</feature>
<dbReference type="InterPro" id="IPR007624">
    <property type="entry name" value="RNA_pol_sigma70_r3"/>
</dbReference>
<feature type="DNA-binding region" description="H-T-H motif" evidence="6">
    <location>
        <begin position="215"/>
        <end position="234"/>
    </location>
</feature>
<dbReference type="SUPFAM" id="SSF88946">
    <property type="entry name" value="Sigma2 domain of RNA polymerase sigma factors"/>
    <property type="match status" value="1"/>
</dbReference>
<keyword evidence="3 6" id="KW-0731">Sigma factor</keyword>
<feature type="region of interest" description="Sigma-70 factor domain-3" evidence="6">
    <location>
        <begin position="104"/>
        <end position="174"/>
    </location>
</feature>
<dbReference type="PIRSF" id="PIRSF000770">
    <property type="entry name" value="RNA_pol_sigma-SigE/K"/>
    <property type="match status" value="1"/>
</dbReference>
<dbReference type="GO" id="GO:0016987">
    <property type="term" value="F:sigma factor activity"/>
    <property type="evidence" value="ECO:0007669"/>
    <property type="project" value="UniProtKB-UniRule"/>
</dbReference>
<dbReference type="InterPro" id="IPR000943">
    <property type="entry name" value="RNA_pol_sigma70"/>
</dbReference>
<dbReference type="PANTHER" id="PTHR30385">
    <property type="entry name" value="SIGMA FACTOR F FLAGELLAR"/>
    <property type="match status" value="1"/>
</dbReference>
<feature type="short sequence motif" description="Interaction with polymerase core subunit RpoC" evidence="6">
    <location>
        <begin position="51"/>
        <end position="54"/>
    </location>
</feature>
<keyword evidence="2 6" id="KW-0805">Transcription regulation</keyword>
<dbReference type="GO" id="GO:0005737">
    <property type="term" value="C:cytoplasm"/>
    <property type="evidence" value="ECO:0007669"/>
    <property type="project" value="UniProtKB-SubCell"/>
</dbReference>
<dbReference type="PROSITE" id="PS00715">
    <property type="entry name" value="SIGMA70_1"/>
    <property type="match status" value="1"/>
</dbReference>
<dbReference type="PROSITE" id="PS00716">
    <property type="entry name" value="SIGMA70_2"/>
    <property type="match status" value="1"/>
</dbReference>
<dbReference type="Pfam" id="PF04542">
    <property type="entry name" value="Sigma70_r2"/>
    <property type="match status" value="1"/>
</dbReference>
<evidence type="ECO:0000256" key="6">
    <source>
        <dbReference type="HAMAP-Rule" id="MF_00962"/>
    </source>
</evidence>
<dbReference type="NCBIfam" id="NF005413">
    <property type="entry name" value="PRK06986.1"/>
    <property type="match status" value="1"/>
</dbReference>
<sequence length="259" mass="29179">MSRGRDFHGNCMYNAAGQINKEQLVQRFAPMVKRIACHLMARLPASVMLEDLVQNGMLGLLGAIGRFEAAAGAPFEAYAAQRVRGAMLDSLRENDWLPRSLRRSCRLIEAAIAQLEQETGRAPTEKELADSLGMTLVDYQKMLQDARGHQLVYLEDLISEDGEDFLERHQVEEASDPAQLFEDEGARQALVRAIADLPEREKLMMALYYEQDLNLREIGDVMGVSESRVCQMHSQAVMRLRTRLLGAAEEQRKKTKKNG</sequence>
<feature type="region of interest" description="Sigma-70 factor domain-2" evidence="6">
    <location>
        <begin position="24"/>
        <end position="96"/>
    </location>
</feature>
<reference evidence="9 10" key="1">
    <citation type="submission" date="2014-02" db="EMBL/GenBank/DDBJ databases">
        <title>Expanding our view of genomic diversity in Candidatus Accumulibacter clades.</title>
        <authorList>
            <person name="Skennerton C.T."/>
            <person name="Barr J.J."/>
            <person name="Slater F.R."/>
            <person name="Bond P.L."/>
            <person name="Tyson G.W."/>
        </authorList>
    </citation>
    <scope>NUCLEOTIDE SEQUENCE [LARGE SCALE GENOMIC DNA]</scope>
    <source>
        <strain evidence="10">BA-92</strain>
    </source>
</reference>
<feature type="region of interest" description="Sigma-70 factor domain-4" evidence="6">
    <location>
        <begin position="193"/>
        <end position="241"/>
    </location>
</feature>
<dbReference type="EMBL" id="JEMX01000022">
    <property type="protein sequence ID" value="EXI81459.1"/>
    <property type="molecule type" value="Genomic_DNA"/>
</dbReference>
<dbReference type="InterPro" id="IPR012845">
    <property type="entry name" value="RNA_pol_sigma_FliA_WhiG"/>
</dbReference>
<evidence type="ECO:0000259" key="8">
    <source>
        <dbReference type="PROSITE" id="PS00716"/>
    </source>
</evidence>
<comment type="caution">
    <text evidence="9">The sequence shown here is derived from an EMBL/GenBank/DDBJ whole genome shotgun (WGS) entry which is preliminary data.</text>
</comment>
<dbReference type="InterPro" id="IPR007627">
    <property type="entry name" value="RNA_pol_sigma70_r2"/>
</dbReference>
<dbReference type="PATRIC" id="fig|1454003.3.peg.1224"/>
<dbReference type="GO" id="GO:0006352">
    <property type="term" value="P:DNA-templated transcription initiation"/>
    <property type="evidence" value="ECO:0007669"/>
    <property type="project" value="UniProtKB-UniRule"/>
</dbReference>
<evidence type="ECO:0000256" key="4">
    <source>
        <dbReference type="ARBA" id="ARBA00023125"/>
    </source>
</evidence>
<evidence type="ECO:0000256" key="2">
    <source>
        <dbReference type="ARBA" id="ARBA00023015"/>
    </source>
</evidence>
<accession>A0A011QRI1</accession>
<dbReference type="PANTHER" id="PTHR30385:SF7">
    <property type="entry name" value="RNA POLYMERASE SIGMA FACTOR FLIA"/>
    <property type="match status" value="1"/>
</dbReference>
<evidence type="ECO:0000256" key="5">
    <source>
        <dbReference type="ARBA" id="ARBA00023163"/>
    </source>
</evidence>
<evidence type="ECO:0000313" key="9">
    <source>
        <dbReference type="EMBL" id="EXI81459.1"/>
    </source>
</evidence>
<dbReference type="Proteomes" id="UP000021816">
    <property type="component" value="Unassembled WGS sequence"/>
</dbReference>
<keyword evidence="4 6" id="KW-0238">DNA-binding</keyword>
<name>A0A011QRI1_9PROT</name>
<evidence type="ECO:0000256" key="3">
    <source>
        <dbReference type="ARBA" id="ARBA00023082"/>
    </source>
</evidence>
<comment type="similarity">
    <text evidence="6">Belongs to the sigma-70 factor family. FliA subfamily.</text>
</comment>
<dbReference type="PRINTS" id="PR00046">
    <property type="entry name" value="SIGMA70FCT"/>
</dbReference>
<dbReference type="GO" id="GO:0003677">
    <property type="term" value="F:DNA binding"/>
    <property type="evidence" value="ECO:0007669"/>
    <property type="project" value="UniProtKB-UniRule"/>
</dbReference>
<dbReference type="Gene3D" id="1.10.1740.10">
    <property type="match status" value="1"/>
</dbReference>
<dbReference type="SUPFAM" id="SSF88659">
    <property type="entry name" value="Sigma3 and sigma4 domains of RNA polymerase sigma factors"/>
    <property type="match status" value="2"/>
</dbReference>
<dbReference type="InterPro" id="IPR013325">
    <property type="entry name" value="RNA_pol_sigma_r2"/>
</dbReference>
<dbReference type="STRING" id="1454003.AW10_01192"/>
<dbReference type="InterPro" id="IPR028617">
    <property type="entry name" value="Sigma70_FliA"/>
</dbReference>
<evidence type="ECO:0000259" key="7">
    <source>
        <dbReference type="PROSITE" id="PS00715"/>
    </source>
</evidence>
<dbReference type="Pfam" id="PF04539">
    <property type="entry name" value="Sigma70_r3"/>
    <property type="match status" value="1"/>
</dbReference>
<dbReference type="Pfam" id="PF04545">
    <property type="entry name" value="Sigma70_r4"/>
    <property type="match status" value="1"/>
</dbReference>
<comment type="subcellular location">
    <subcellularLocation>
        <location evidence="6">Cytoplasm</location>
    </subcellularLocation>
</comment>
<organism evidence="9 10">
    <name type="scientific">Candidatus Accumulibacter appositus</name>
    <dbReference type="NCBI Taxonomy" id="1454003"/>
    <lineage>
        <taxon>Bacteria</taxon>
        <taxon>Pseudomonadati</taxon>
        <taxon>Pseudomonadota</taxon>
        <taxon>Betaproteobacteria</taxon>
        <taxon>Candidatus Accumulibacter</taxon>
    </lineage>
</organism>
<comment type="function">
    <text evidence="6">Sigma factors are initiation factors that promote the attachment of RNA polymerase to specific initiation sites and are then released. This sigma factor controls the expression of flagella-related genes.</text>
</comment>
<dbReference type="NCBIfam" id="TIGR02937">
    <property type="entry name" value="sigma70-ECF"/>
    <property type="match status" value="1"/>
</dbReference>